<gene>
    <name evidence="3" type="ORF">EDB92DRAFT_724012</name>
</gene>
<evidence type="ECO:0000256" key="1">
    <source>
        <dbReference type="SAM" id="MobiDB-lite"/>
    </source>
</evidence>
<dbReference type="Proteomes" id="UP001201163">
    <property type="component" value="Unassembled WGS sequence"/>
</dbReference>
<feature type="region of interest" description="Disordered" evidence="1">
    <location>
        <begin position="117"/>
        <end position="215"/>
    </location>
</feature>
<feature type="region of interest" description="Disordered" evidence="1">
    <location>
        <begin position="1"/>
        <end position="28"/>
    </location>
</feature>
<feature type="transmembrane region" description="Helical" evidence="2">
    <location>
        <begin position="389"/>
        <end position="411"/>
    </location>
</feature>
<comment type="caution">
    <text evidence="3">The sequence shown here is derived from an EMBL/GenBank/DDBJ whole genome shotgun (WGS) entry which is preliminary data.</text>
</comment>
<dbReference type="EMBL" id="JAKELL010000029">
    <property type="protein sequence ID" value="KAH8990793.1"/>
    <property type="molecule type" value="Genomic_DNA"/>
</dbReference>
<feature type="compositionally biased region" description="Basic and acidic residues" evidence="1">
    <location>
        <begin position="306"/>
        <end position="320"/>
    </location>
</feature>
<protein>
    <submittedName>
        <fullName evidence="3">Uncharacterized protein</fullName>
    </submittedName>
</protein>
<feature type="region of interest" description="Disordered" evidence="1">
    <location>
        <begin position="296"/>
        <end position="325"/>
    </location>
</feature>
<evidence type="ECO:0000313" key="3">
    <source>
        <dbReference type="EMBL" id="KAH8990793.1"/>
    </source>
</evidence>
<keyword evidence="2" id="KW-0472">Membrane</keyword>
<reference evidence="3" key="1">
    <citation type="submission" date="2022-01" db="EMBL/GenBank/DDBJ databases">
        <title>Comparative genomics reveals a dynamic genome evolution in the ectomycorrhizal milk-cap (Lactarius) mushrooms.</title>
        <authorList>
            <consortium name="DOE Joint Genome Institute"/>
            <person name="Lebreton A."/>
            <person name="Tang N."/>
            <person name="Kuo A."/>
            <person name="LaButti K."/>
            <person name="Drula E."/>
            <person name="Barry K."/>
            <person name="Clum A."/>
            <person name="Lipzen A."/>
            <person name="Mousain D."/>
            <person name="Ng V."/>
            <person name="Wang R."/>
            <person name="Wang X."/>
            <person name="Dai Y."/>
            <person name="Henrissat B."/>
            <person name="Grigoriev I.V."/>
            <person name="Guerin-Laguette A."/>
            <person name="Yu F."/>
            <person name="Martin F.M."/>
        </authorList>
    </citation>
    <scope>NUCLEOTIDE SEQUENCE</scope>
    <source>
        <strain evidence="3">QP</strain>
    </source>
</reference>
<feature type="compositionally biased region" description="Polar residues" evidence="1">
    <location>
        <begin position="1"/>
        <end position="16"/>
    </location>
</feature>
<feature type="transmembrane region" description="Helical" evidence="2">
    <location>
        <begin position="249"/>
        <end position="269"/>
    </location>
</feature>
<proteinExistence type="predicted"/>
<accession>A0AAD4LGN8</accession>
<name>A0AAD4LGN8_9AGAM</name>
<evidence type="ECO:0000313" key="4">
    <source>
        <dbReference type="Proteomes" id="UP001201163"/>
    </source>
</evidence>
<organism evidence="3 4">
    <name type="scientific">Lactarius akahatsu</name>
    <dbReference type="NCBI Taxonomy" id="416441"/>
    <lineage>
        <taxon>Eukaryota</taxon>
        <taxon>Fungi</taxon>
        <taxon>Dikarya</taxon>
        <taxon>Basidiomycota</taxon>
        <taxon>Agaricomycotina</taxon>
        <taxon>Agaricomycetes</taxon>
        <taxon>Russulales</taxon>
        <taxon>Russulaceae</taxon>
        <taxon>Lactarius</taxon>
    </lineage>
</organism>
<evidence type="ECO:0000256" key="2">
    <source>
        <dbReference type="SAM" id="Phobius"/>
    </source>
</evidence>
<keyword evidence="4" id="KW-1185">Reference proteome</keyword>
<keyword evidence="2" id="KW-0812">Transmembrane</keyword>
<feature type="compositionally biased region" description="Low complexity" evidence="1">
    <location>
        <begin position="165"/>
        <end position="185"/>
    </location>
</feature>
<dbReference type="AlphaFoldDB" id="A0AAD4LGN8"/>
<sequence length="414" mass="43846">MPLSPISEQSYVPTPTSRRDLFPTDVEPGTPVSVASTYSAFLRRPLKRSISATSTSSLHTNVTSIHPPTLPPLNITPLEIRPVYPPVSHRAGPQLFSTVYEDTASERTGSFVTARSLAGDTEDPASPVGRAAVDVRGPSGSTTLYSSAALPGGGGMDHFTDSDRGSTPFTTTPPSGSGTDSSSSDAPPPPPTTHARPRPRTRGPTSGGSGSGTSDTFVLRRLTFGSALSRPSFTAARRALARLPPLPVLLFWAGFVAPWCWLIGGWLIAEGRWEENGKARAALPLWRPRRRQRAKGKGKTVVPLAKDVEKGQGDGAEEGRQQQATGAASHGPWAWAWWIPFAPRASALVDTHAGNGAPPSGDGDAVQKEKVVTFAKPYSAEVWVYRCRLAAVISAVMLLTAFIVTLVIVVGSSQ</sequence>
<keyword evidence="2" id="KW-1133">Transmembrane helix</keyword>